<accession>A0A4Y2C2X7</accession>
<keyword evidence="3" id="KW-1185">Reference proteome</keyword>
<dbReference type="Proteomes" id="UP000499080">
    <property type="component" value="Unassembled WGS sequence"/>
</dbReference>
<proteinExistence type="predicted"/>
<comment type="caution">
    <text evidence="2">The sequence shown here is derived from an EMBL/GenBank/DDBJ whole genome shotgun (WGS) entry which is preliminary data.</text>
</comment>
<sequence length="295" mass="33013">MLDWTIKYNLTLPPVEELVSQDINLRLLQRLLNLSNRRSNTASAATTANHKELNYVGTEKQTSKRTSTEDQTADALRDSKKLKSCKIQPKSLRTTPQTVTEGEFVPSENLRKTAINSDVRSTKEESISSSFLRMAEVLRKYKRQEPSTSENKEFEPRIFTDKRTDGNSPLPLSGEGTSVAQTVFDITVTAVKQLNNGNGSTVFDIVSYVRTNLHSSEETVSEDITKVLEDATAAGFLTFANGKYKEFPKLIEEHTSKESSKRKTTVVNESSKSPSKRQKPIPAPPTSRLSQKIRI</sequence>
<organism evidence="2 3">
    <name type="scientific">Araneus ventricosus</name>
    <name type="common">Orbweaver spider</name>
    <name type="synonym">Epeira ventricosa</name>
    <dbReference type="NCBI Taxonomy" id="182803"/>
    <lineage>
        <taxon>Eukaryota</taxon>
        <taxon>Metazoa</taxon>
        <taxon>Ecdysozoa</taxon>
        <taxon>Arthropoda</taxon>
        <taxon>Chelicerata</taxon>
        <taxon>Arachnida</taxon>
        <taxon>Araneae</taxon>
        <taxon>Araneomorphae</taxon>
        <taxon>Entelegynae</taxon>
        <taxon>Araneoidea</taxon>
        <taxon>Araneidae</taxon>
        <taxon>Araneus</taxon>
    </lineage>
</organism>
<evidence type="ECO:0000256" key="1">
    <source>
        <dbReference type="SAM" id="MobiDB-lite"/>
    </source>
</evidence>
<name>A0A4Y2C2X7_ARAVE</name>
<evidence type="ECO:0000313" key="3">
    <source>
        <dbReference type="Proteomes" id="UP000499080"/>
    </source>
</evidence>
<gene>
    <name evidence="2" type="ORF">AVEN_126884_1</name>
</gene>
<feature type="region of interest" description="Disordered" evidence="1">
    <location>
        <begin position="57"/>
        <end position="76"/>
    </location>
</feature>
<evidence type="ECO:0008006" key="4">
    <source>
        <dbReference type="Google" id="ProtNLM"/>
    </source>
</evidence>
<feature type="compositionally biased region" description="Basic and acidic residues" evidence="1">
    <location>
        <begin position="252"/>
        <end position="261"/>
    </location>
</feature>
<reference evidence="2 3" key="1">
    <citation type="journal article" date="2019" name="Sci. Rep.">
        <title>Orb-weaving spider Araneus ventricosus genome elucidates the spidroin gene catalogue.</title>
        <authorList>
            <person name="Kono N."/>
            <person name="Nakamura H."/>
            <person name="Ohtoshi R."/>
            <person name="Moran D.A.P."/>
            <person name="Shinohara A."/>
            <person name="Yoshida Y."/>
            <person name="Fujiwara M."/>
            <person name="Mori M."/>
            <person name="Tomita M."/>
            <person name="Arakawa K."/>
        </authorList>
    </citation>
    <scope>NUCLEOTIDE SEQUENCE [LARGE SCALE GENOMIC DNA]</scope>
</reference>
<dbReference type="EMBL" id="BGPR01000135">
    <property type="protein sequence ID" value="GBL97986.1"/>
    <property type="molecule type" value="Genomic_DNA"/>
</dbReference>
<dbReference type="OrthoDB" id="6437869at2759"/>
<protein>
    <recommendedName>
        <fullName evidence="4">H15 domain-containing protein</fullName>
    </recommendedName>
</protein>
<evidence type="ECO:0000313" key="2">
    <source>
        <dbReference type="EMBL" id="GBL97986.1"/>
    </source>
</evidence>
<dbReference type="AlphaFoldDB" id="A0A4Y2C2X7"/>
<feature type="region of interest" description="Disordered" evidence="1">
    <location>
        <begin position="252"/>
        <end position="295"/>
    </location>
</feature>